<proteinExistence type="predicted"/>
<dbReference type="Proteomes" id="UP001152531">
    <property type="component" value="Unassembled WGS sequence"/>
</dbReference>
<reference evidence="1" key="1">
    <citation type="submission" date="2022-06" db="EMBL/GenBank/DDBJ databases">
        <authorList>
            <person name="Legras J.-L."/>
            <person name="Devillers H."/>
            <person name="Grondin C."/>
        </authorList>
    </citation>
    <scope>NUCLEOTIDE SEQUENCE</scope>
    <source>
        <strain evidence="1">CLIB 1444</strain>
    </source>
</reference>
<gene>
    <name evidence="1" type="ORF">CLIB1444_16S01750</name>
</gene>
<sequence length="1580" mass="181250">MIERPIDDLALADQRFTLFINSRNLESLNNNSPRKINHIKDTRCFANDFIDSVVSRHSGNLQDETITNAFICLYLCCSQPQDVISVLKRHQSFILELFSKKAYQESIVHLKVIHQVITNYLSNKSIKIESEDDMILTRGIEFTESDSMITNLIIAFHFLSLQCVLQLFSSNINQLITSINPFISINSLMKYPYHFISSGNFSRWLHLHRPDTSSEKHLNNVVKILSGFIKICSAVSKKVPELSITKLQFEFKLMEYKYLQDQTIPDYDFASTPSELGPYLNDLRTIIPDISIIDHPPCTAEDVIAVLNNLTKQPELINKFKSMLLNCPPDLYNNQDIMDIMISCMSNLDSKYSMAFSKCVLNYMKTNFKHFRTITRRHFQLFDSITNNCINIEDKLLLVEIISKLYFILSKFKQFKRIRNLSNLLYNNGKKNSSVECLKLSVEYEQFIAYTQQDDSNDHILQAKVEKVSNCLISLNHHTSASEILIRYLKTIEINHIEDCHNISSRVITTLVQCLDEDSITRLFGTSSEFSDIFKAALFINITTTSHPSIERIYEIIDLSDRSLSLYCTYHYSSTIGIETHIDVEGIPNGEDEAMNLLLKSGILMNNNINCEWSTKNINKSVVFFVEYLSLSVPINDYEIEVFGIIRHYLKYNQLFDVLKELLITYISSRSFESDVKLIRLDFSITMDCVDICLKFHQFEEAEKYLNRASELLKVLFASSKTSVGSNDLLTWKMAQLKYFISIDLETAGEKFSTITKFLSSKPEFSLNSQTALSLSDKLSNLLSVAQFNSIAAQLNFKKQNYAQVMSELKTGIKLTMSIMRKIPNDIDRSLHYELEWGCNSLMTDLYFQMIEILKTLGISRDLRFYIEEFRKLLDSTINPTVNCTFNYYLSNISILIGDIQQAQNFLQKADDIESMNINNNLKALRNDSHLLMAAYNKDSAKVQDCLERVFDQDIWYSNPIPSSEIRYLSSIYFDIPKFHENNIWSTLIMFKNRFLEIMKDMKNDPLFNDIENSVIISPSLQGIPKSNDLNDLKTEMVSFLTNNQLQYHEYNHLLLLLYNIQMYLSASGSSDLSTTYYHLDISRSLMFKHEKTINFPSAGIIPSSDKIDNPRTIPQDEFYSSLQSLPSNWTIITINMDDKIENLILTKLGKLSNFEPVSVKLPLNRMSQYSQNSKPIGFKDSISTLREIIAKSNDSIKPRVTSTIKTSQDRKNWWKLRFSLDLKLQELLEKIEDQWIGGFKGIFNQREITADLVDQFHALLRKVLPSKMKTNLSFNKSVVEIISGIVSSFRSESYEDFMRQNLMIEDILYYIVDSLNYKGERNSYDEIDMDTFSSGLKDMFSVETVVDNHFIIIPSPECSEIPWESLNCLSGKSVSRMPSIQSIFELLESTHELKMNEDFKLTYLINPGGDLARTEGIFTPKFSSVGAWEGVSGTKPPNSAEFLSEILERDIFVFIGHGGCEAYIKTSELLNRSHDKTLPPCLLLGCSSGALETNGIFNNNGTVYNWLIGGSPMIVANLWDVTDKDIDKFSLSVFESWNLFGDSSTKHNMGLCVRDSRKACTLKYLNGSAPIIYGLPLTL</sequence>
<evidence type="ECO:0000313" key="2">
    <source>
        <dbReference type="Proteomes" id="UP001152531"/>
    </source>
</evidence>
<comment type="caution">
    <text evidence="1">The sequence shown here is derived from an EMBL/GenBank/DDBJ whole genome shotgun (WGS) entry which is preliminary data.</text>
</comment>
<protein>
    <submittedName>
        <fullName evidence="1">Separin</fullName>
    </submittedName>
</protein>
<keyword evidence="2" id="KW-1185">Reference proteome</keyword>
<evidence type="ECO:0000313" key="1">
    <source>
        <dbReference type="EMBL" id="CAH6723569.1"/>
    </source>
</evidence>
<accession>A0ACA9YFT1</accession>
<organism evidence="1 2">
    <name type="scientific">[Candida] jaroonii</name>
    <dbReference type="NCBI Taxonomy" id="467808"/>
    <lineage>
        <taxon>Eukaryota</taxon>
        <taxon>Fungi</taxon>
        <taxon>Dikarya</taxon>
        <taxon>Ascomycota</taxon>
        <taxon>Saccharomycotina</taxon>
        <taxon>Pichiomycetes</taxon>
        <taxon>Debaryomycetaceae</taxon>
        <taxon>Yamadazyma</taxon>
    </lineage>
</organism>
<dbReference type="EMBL" id="CALSDN010000016">
    <property type="protein sequence ID" value="CAH6723569.1"/>
    <property type="molecule type" value="Genomic_DNA"/>
</dbReference>
<name>A0ACA9YFT1_9ASCO</name>